<dbReference type="Proteomes" id="UP000286501">
    <property type="component" value="Unassembled WGS sequence"/>
</dbReference>
<comment type="caution">
    <text evidence="2">The sequence shown here is derived from an EMBL/GenBank/DDBJ whole genome shotgun (WGS) entry which is preliminary data.</text>
</comment>
<organism evidence="2 3">
    <name type="scientific">Segatella copri</name>
    <dbReference type="NCBI Taxonomy" id="165179"/>
    <lineage>
        <taxon>Bacteria</taxon>
        <taxon>Pseudomonadati</taxon>
        <taxon>Bacteroidota</taxon>
        <taxon>Bacteroidia</taxon>
        <taxon>Bacteroidales</taxon>
        <taxon>Prevotellaceae</taxon>
        <taxon>Segatella</taxon>
    </lineage>
</organism>
<name>A0A3R6HFB4_9BACT</name>
<proteinExistence type="predicted"/>
<gene>
    <name evidence="2" type="ORF">DW250_12075</name>
    <name evidence="1" type="ORF">ONT23_00335</name>
</gene>
<dbReference type="Proteomes" id="UP001209168">
    <property type="component" value="Unassembled WGS sequence"/>
</dbReference>
<dbReference type="EMBL" id="JAPDVH010000001">
    <property type="protein sequence ID" value="MCW4154011.1"/>
    <property type="molecule type" value="Genomic_DNA"/>
</dbReference>
<dbReference type="AlphaFoldDB" id="A0A3R6HFB4"/>
<dbReference type="RefSeq" id="WP_118201364.1">
    <property type="nucleotide sequence ID" value="NZ_JAPDUO010000005.1"/>
</dbReference>
<reference evidence="2 3" key="1">
    <citation type="submission" date="2018-08" db="EMBL/GenBank/DDBJ databases">
        <title>A genome reference for cultivated species of the human gut microbiota.</title>
        <authorList>
            <person name="Zou Y."/>
            <person name="Xue W."/>
            <person name="Luo G."/>
        </authorList>
    </citation>
    <scope>NUCLEOTIDE SEQUENCE [LARGE SCALE GENOMIC DNA]</scope>
    <source>
        <strain evidence="2 3">AM22-1</strain>
    </source>
</reference>
<evidence type="ECO:0000313" key="3">
    <source>
        <dbReference type="Proteomes" id="UP000286501"/>
    </source>
</evidence>
<sequence length="126" mass="14295">MISQEIYLEKYDWKVLVFYGLESSDTDEVCNSLVQIGCTEKAVESAREHCLRGIPNTGLTYSNLAGRKSVVAISRTTSEYEFVNTATHEMFHVVTHICESLGIDLKDEEPCYMMGWLCQAVSRIFI</sequence>
<dbReference type="EMBL" id="QRIN01000058">
    <property type="protein sequence ID" value="RHG63835.1"/>
    <property type="molecule type" value="Genomic_DNA"/>
</dbReference>
<reference evidence="1" key="2">
    <citation type="submission" date="2022-11" db="EMBL/GenBank/DDBJ databases">
        <title>Genomic repertoires linked with pathogenic potency of arthritogenic Prevotella copri isolated from the gut of rheumatoid arthritis patients.</title>
        <authorList>
            <person name="Nii T."/>
            <person name="Maeda Y."/>
            <person name="Motooka D."/>
            <person name="Naito M."/>
            <person name="Matsumoto Y."/>
            <person name="Ogawa T."/>
            <person name="Oguro-Igashira E."/>
            <person name="Kishikawa T."/>
            <person name="Yamashita M."/>
            <person name="Koizumi S."/>
            <person name="Kurakawa T."/>
            <person name="Okumura R."/>
            <person name="Kayama H."/>
            <person name="Murakami M."/>
            <person name="Sakaguchi T."/>
            <person name="Das B."/>
            <person name="Nakamura S."/>
            <person name="Okada Y."/>
            <person name="Kumanogoh A."/>
            <person name="Takeda K."/>
        </authorList>
    </citation>
    <scope>NUCLEOTIDE SEQUENCE</scope>
    <source>
        <strain evidence="1">H012_8</strain>
    </source>
</reference>
<accession>A0A3R6HFB4</accession>
<evidence type="ECO:0000313" key="1">
    <source>
        <dbReference type="EMBL" id="MCW4154011.1"/>
    </source>
</evidence>
<protein>
    <submittedName>
        <fullName evidence="2">Uncharacterized protein</fullName>
    </submittedName>
</protein>
<evidence type="ECO:0000313" key="2">
    <source>
        <dbReference type="EMBL" id="RHG63835.1"/>
    </source>
</evidence>